<accession>A0A812TTI6</accession>
<organism evidence="2 3">
    <name type="scientific">Symbiodinium pilosum</name>
    <name type="common">Dinoflagellate</name>
    <dbReference type="NCBI Taxonomy" id="2952"/>
    <lineage>
        <taxon>Eukaryota</taxon>
        <taxon>Sar</taxon>
        <taxon>Alveolata</taxon>
        <taxon>Dinophyceae</taxon>
        <taxon>Suessiales</taxon>
        <taxon>Symbiodiniaceae</taxon>
        <taxon>Symbiodinium</taxon>
    </lineage>
</organism>
<name>A0A812TTI6_SYMPI</name>
<reference evidence="2" key="1">
    <citation type="submission" date="2021-02" db="EMBL/GenBank/DDBJ databases">
        <authorList>
            <person name="Dougan E. K."/>
            <person name="Rhodes N."/>
            <person name="Thang M."/>
            <person name="Chan C."/>
        </authorList>
    </citation>
    <scope>NUCLEOTIDE SEQUENCE</scope>
</reference>
<feature type="compositionally biased region" description="Low complexity" evidence="1">
    <location>
        <begin position="42"/>
        <end position="58"/>
    </location>
</feature>
<sequence length="99" mass="10212">MLLAASQGTAIPWTPEQANPASALLAQMGAGSWPGQLTNTAPQGLPLTPTTVPTPSEEGTVDTIESQTQAETEKGKSERGNRPMRTKAHAGCTAGITEI</sequence>
<comment type="caution">
    <text evidence="2">The sequence shown here is derived from an EMBL/GenBank/DDBJ whole genome shotgun (WGS) entry which is preliminary data.</text>
</comment>
<dbReference type="Proteomes" id="UP000649617">
    <property type="component" value="Unassembled WGS sequence"/>
</dbReference>
<proteinExistence type="predicted"/>
<evidence type="ECO:0000313" key="2">
    <source>
        <dbReference type="EMBL" id="CAE7541671.1"/>
    </source>
</evidence>
<gene>
    <name evidence="2" type="ORF">SPIL2461_LOCUS14336</name>
</gene>
<dbReference type="AlphaFoldDB" id="A0A812TTI6"/>
<protein>
    <submittedName>
        <fullName evidence="2">Uncharacterized protein</fullName>
    </submittedName>
</protein>
<feature type="compositionally biased region" description="Basic and acidic residues" evidence="1">
    <location>
        <begin position="71"/>
        <end position="81"/>
    </location>
</feature>
<evidence type="ECO:0000313" key="3">
    <source>
        <dbReference type="Proteomes" id="UP000649617"/>
    </source>
</evidence>
<evidence type="ECO:0000256" key="1">
    <source>
        <dbReference type="SAM" id="MobiDB-lite"/>
    </source>
</evidence>
<keyword evidence="3" id="KW-1185">Reference proteome</keyword>
<feature type="region of interest" description="Disordered" evidence="1">
    <location>
        <begin position="31"/>
        <end position="99"/>
    </location>
</feature>
<dbReference type="EMBL" id="CAJNIZ010033013">
    <property type="protein sequence ID" value="CAE7541671.1"/>
    <property type="molecule type" value="Genomic_DNA"/>
</dbReference>